<feature type="region of interest" description="Disordered" evidence="1">
    <location>
        <begin position="391"/>
        <end position="433"/>
    </location>
</feature>
<protein>
    <submittedName>
        <fullName evidence="2">Gag protein</fullName>
    </submittedName>
</protein>
<accession>Q9GP61</accession>
<feature type="compositionally biased region" description="Polar residues" evidence="1">
    <location>
        <begin position="391"/>
        <end position="421"/>
    </location>
</feature>
<feature type="region of interest" description="Disordered" evidence="1">
    <location>
        <begin position="311"/>
        <end position="363"/>
    </location>
</feature>
<name>Q9GP61_DROME</name>
<feature type="compositionally biased region" description="Polar residues" evidence="1">
    <location>
        <begin position="315"/>
        <end position="330"/>
    </location>
</feature>
<evidence type="ECO:0000313" key="2">
    <source>
        <dbReference type="EMBL" id="CAC16870.1"/>
    </source>
</evidence>
<dbReference type="EMBL" id="AJ302712">
    <property type="protein sequence ID" value="CAC16870.1"/>
    <property type="molecule type" value="Genomic_DNA"/>
</dbReference>
<evidence type="ECO:0000313" key="3">
    <source>
        <dbReference type="FlyBase" id="FBgn0043054"/>
    </source>
</evidence>
<feature type="compositionally biased region" description="Polar residues" evidence="1">
    <location>
        <begin position="338"/>
        <end position="360"/>
    </location>
</feature>
<proteinExistence type="predicted"/>
<reference evidence="2" key="1">
    <citation type="journal article" date="2000" name="Genome Biol.">
        <title>A search for reverse transcriptase-coding sequences reveals new non-LTR retrotransposons in the genome of Drosophila melanogaster.</title>
        <authorList>
            <person name="Berezikov E."/>
            <person name="Bucheton A."/>
            <person name="Busseau I."/>
        </authorList>
    </citation>
    <scope>NUCLEOTIDE SEQUENCE</scope>
</reference>
<sequence length="433" mass="48081">MAPGPLNLGDNRFASLSASPKAKKKRPFQKLQVDFPDLPETQCKNPRYLVVSSKNSPKTISDYNCFAVHRALKYISKDITSISNLRDGNLLLLVNSREISDKFIKVTSLPGLCDIECKLHNTLNFVKGTIYAPCLINIPENEIVEELKSQNVHSVFKFTKMIDGTPKPFGKVLVTFDRFTLPSKLTVSWHTVKVSEYIPNPMRCKSCQLLGHTSKHCKNPPACVSCNLAPHLPVPCTRIFCANCTGQHPASSPECPQYQTQKQLLHIKTSKKCSFYEARTILKQQQNTTNNPTLTYSTVANQSTASVMLVKKSRNPNTITNTDLPTSSTKVPAPLSPTYPTSRTNSLNLEENLTSSPSTSDKTDFSYLKKTCIERSRSLRAEANALLGQTYNDDNNTLMTSRSNSNESIASQTSNLQTKINTTDSDTMDDPDS</sequence>
<dbReference type="FlyBase" id="FBgn0043054">
    <property type="gene designation" value="Ivk\gag"/>
</dbReference>
<gene>
    <name evidence="2 3" type="primary">gag</name>
</gene>
<evidence type="ECO:0000256" key="1">
    <source>
        <dbReference type="SAM" id="MobiDB-lite"/>
    </source>
</evidence>
<organism evidence="2">
    <name type="scientific">Drosophila melanogaster</name>
    <name type="common">Fruit fly</name>
    <dbReference type="NCBI Taxonomy" id="7227"/>
    <lineage>
        <taxon>Eukaryota</taxon>
        <taxon>Metazoa</taxon>
        <taxon>Ecdysozoa</taxon>
        <taxon>Arthropoda</taxon>
        <taxon>Hexapoda</taxon>
        <taxon>Insecta</taxon>
        <taxon>Pterygota</taxon>
        <taxon>Neoptera</taxon>
        <taxon>Endopterygota</taxon>
        <taxon>Diptera</taxon>
        <taxon>Brachycera</taxon>
        <taxon>Muscomorpha</taxon>
        <taxon>Ephydroidea</taxon>
        <taxon>Drosophilidae</taxon>
        <taxon>Drosophila</taxon>
        <taxon>Sophophora</taxon>
    </lineage>
</organism>
<dbReference type="AlphaFoldDB" id="Q9GP61"/>